<evidence type="ECO:0000256" key="4">
    <source>
        <dbReference type="ARBA" id="ARBA00022801"/>
    </source>
</evidence>
<dbReference type="InterPro" id="IPR032466">
    <property type="entry name" value="Metal_Hydrolase"/>
</dbReference>
<dbReference type="InterPro" id="IPR011059">
    <property type="entry name" value="Metal-dep_hydrolase_composite"/>
</dbReference>
<feature type="domain" description="Amidohydrolase-related" evidence="9">
    <location>
        <begin position="80"/>
        <end position="368"/>
    </location>
</feature>
<reference evidence="12" key="1">
    <citation type="submission" date="2016-10" db="EMBL/GenBank/DDBJ databases">
        <authorList>
            <person name="Varghese N."/>
            <person name="Submissions S."/>
        </authorList>
    </citation>
    <scope>NUCLEOTIDE SEQUENCE [LARGE SCALE GENOMIC DNA]</scope>
    <source>
        <strain evidence="12">NLAE-zl-G277</strain>
    </source>
</reference>
<dbReference type="GO" id="GO:0006146">
    <property type="term" value="P:adenine catabolic process"/>
    <property type="evidence" value="ECO:0007669"/>
    <property type="project" value="InterPro"/>
</dbReference>
<dbReference type="InterPro" id="IPR006679">
    <property type="entry name" value="Adenine_deam"/>
</dbReference>
<evidence type="ECO:0000313" key="12">
    <source>
        <dbReference type="Proteomes" id="UP000198508"/>
    </source>
</evidence>
<dbReference type="InterPro" id="IPR006680">
    <property type="entry name" value="Amidohydro-rel"/>
</dbReference>
<dbReference type="PANTHER" id="PTHR11113:SF2">
    <property type="entry name" value="ADENINE DEAMINASE"/>
    <property type="match status" value="1"/>
</dbReference>
<dbReference type="GeneID" id="93281095"/>
<dbReference type="Proteomes" id="UP000198508">
    <property type="component" value="Unassembled WGS sequence"/>
</dbReference>
<keyword evidence="12" id="KW-1185">Reference proteome</keyword>
<feature type="domain" description="Adenine deaminase C-terminal" evidence="10">
    <location>
        <begin position="442"/>
        <end position="600"/>
    </location>
</feature>
<dbReference type="EMBL" id="FOIM01000040">
    <property type="protein sequence ID" value="SEU16673.1"/>
    <property type="molecule type" value="Genomic_DNA"/>
</dbReference>
<evidence type="ECO:0000256" key="6">
    <source>
        <dbReference type="ARBA" id="ARBA00047720"/>
    </source>
</evidence>
<dbReference type="CDD" id="cd01295">
    <property type="entry name" value="AdeC"/>
    <property type="match status" value="1"/>
</dbReference>
<protein>
    <recommendedName>
        <fullName evidence="7 8">Adenine deaminase</fullName>
        <shortName evidence="8">Adenase</shortName>
        <shortName evidence="8">Adenine aminase</shortName>
        <ecNumber evidence="3 8">3.5.4.2</ecNumber>
    </recommendedName>
</protein>
<evidence type="ECO:0000256" key="7">
    <source>
        <dbReference type="ARBA" id="ARBA00069718"/>
    </source>
</evidence>
<dbReference type="SUPFAM" id="SSF51556">
    <property type="entry name" value="Metallo-dependent hydrolases"/>
    <property type="match status" value="1"/>
</dbReference>
<dbReference type="AlphaFoldDB" id="A0A1I0JZI5"/>
<dbReference type="STRING" id="460384.SAMN05216313_14028"/>
<keyword evidence="5 8" id="KW-0464">Manganese</keyword>
<dbReference type="Gene3D" id="3.20.20.140">
    <property type="entry name" value="Metal-dependent hydrolases"/>
    <property type="match status" value="1"/>
</dbReference>
<dbReference type="NCBIfam" id="TIGR01178">
    <property type="entry name" value="ade"/>
    <property type="match status" value="1"/>
</dbReference>
<evidence type="ECO:0000259" key="9">
    <source>
        <dbReference type="Pfam" id="PF01979"/>
    </source>
</evidence>
<dbReference type="GO" id="GO:0000034">
    <property type="term" value="F:adenine deaminase activity"/>
    <property type="evidence" value="ECO:0007669"/>
    <property type="project" value="UniProtKB-UniRule"/>
</dbReference>
<evidence type="ECO:0000256" key="3">
    <source>
        <dbReference type="ARBA" id="ARBA00012782"/>
    </source>
</evidence>
<name>A0A1I0JZI5_9FIRM</name>
<dbReference type="HAMAP" id="MF_01518">
    <property type="entry name" value="Adenine_deamin"/>
    <property type="match status" value="1"/>
</dbReference>
<evidence type="ECO:0000256" key="8">
    <source>
        <dbReference type="HAMAP-Rule" id="MF_01518"/>
    </source>
</evidence>
<comment type="similarity">
    <text evidence="2 8">Belongs to the metallo-dependent hydrolases superfamily. Adenine deaminase family.</text>
</comment>
<dbReference type="Pfam" id="PF13382">
    <property type="entry name" value="Adenine_deam_C"/>
    <property type="match status" value="1"/>
</dbReference>
<dbReference type="SUPFAM" id="SSF51338">
    <property type="entry name" value="Composite domain of metallo-dependent hydrolases"/>
    <property type="match status" value="1"/>
</dbReference>
<dbReference type="Pfam" id="PF01979">
    <property type="entry name" value="Amidohydro_1"/>
    <property type="match status" value="1"/>
</dbReference>
<gene>
    <name evidence="8" type="primary">ade</name>
    <name evidence="11" type="ORF">SAMN05216313_14028</name>
</gene>
<dbReference type="Gene3D" id="2.30.40.10">
    <property type="entry name" value="Urease, subunit C, domain 1"/>
    <property type="match status" value="1"/>
</dbReference>
<proteinExistence type="inferred from homology"/>
<sequence>MINKFCKTPLWEATMTLAATAEGRIPAETVIRDARLVNVCTGEIQEHTDVAIAQGRIALVGDGSHCIGPDTRVIEAEGQYIAPGFMDGHIHVESSMMGVGEYARAVIPHGTVGIYMDPHEICNVLGLEGVKCMAQDAARTPLKAMITTPSCVPAVPGFEDTGSAIGPEDVEGTMYWDSVVGLGEMMNFPGILNSDERTHKIVGATLRAGKIVTGHYSMPETGKGLNAYIASGTRCCHESTRAEDALAKMRLGMYAQLREGSAWHDLHQVAKAITEHKVDTRFACLVSDDAHPETLIQEGHLDHIMRRALQEGIDPVTAIQMVTINCAQCFQMDHELGSITPGKCADIVFLNNLEELKVTRVLIDGDVVAEDGKMTVPFKPYSYPAWAMDSVHVGGSITPESFRLNAPETGEGAPLADGSRVKVQVIEVGSGKVADIAGTALLTVSDGQVHSDVEQDVLKTAVFERHHETGKVGFGFCKGFGIRCGAMASTVAHDAHNLLVVGTNDADMALAANTLIESRGGMAVVQNGQVLGVVPLPIAGLMNDKPAEEMAAMVSRLTECWEQIGCTMVSPFMTMALIPLACLPELRLTDRGLVDCRTFQFTPLFVDGAENT</sequence>
<evidence type="ECO:0000256" key="1">
    <source>
        <dbReference type="ARBA" id="ARBA00001936"/>
    </source>
</evidence>
<comment type="catalytic activity">
    <reaction evidence="6 8">
        <text>adenine + H2O + H(+) = hypoxanthine + NH4(+)</text>
        <dbReference type="Rhea" id="RHEA:23688"/>
        <dbReference type="ChEBI" id="CHEBI:15377"/>
        <dbReference type="ChEBI" id="CHEBI:15378"/>
        <dbReference type="ChEBI" id="CHEBI:16708"/>
        <dbReference type="ChEBI" id="CHEBI:17368"/>
        <dbReference type="ChEBI" id="CHEBI:28938"/>
        <dbReference type="EC" id="3.5.4.2"/>
    </reaction>
</comment>
<dbReference type="PANTHER" id="PTHR11113">
    <property type="entry name" value="N-ACETYLGLUCOSAMINE-6-PHOSPHATE DEACETYLASE"/>
    <property type="match status" value="1"/>
</dbReference>
<evidence type="ECO:0000256" key="2">
    <source>
        <dbReference type="ARBA" id="ARBA00006773"/>
    </source>
</evidence>
<dbReference type="InterPro" id="IPR026912">
    <property type="entry name" value="Adenine_deam_C"/>
</dbReference>
<evidence type="ECO:0000256" key="5">
    <source>
        <dbReference type="ARBA" id="ARBA00023211"/>
    </source>
</evidence>
<dbReference type="FunFam" id="3.20.20.140:FF:000016">
    <property type="entry name" value="Adenine deaminase"/>
    <property type="match status" value="1"/>
</dbReference>
<accession>A0A1I0JZI5</accession>
<dbReference type="EC" id="3.5.4.2" evidence="3 8"/>
<evidence type="ECO:0000313" key="11">
    <source>
        <dbReference type="EMBL" id="SEU16673.1"/>
    </source>
</evidence>
<dbReference type="RefSeq" id="WP_092370575.1">
    <property type="nucleotide sequence ID" value="NZ_CAKXUV010000042.1"/>
</dbReference>
<keyword evidence="4 8" id="KW-0378">Hydrolase</keyword>
<evidence type="ECO:0000259" key="10">
    <source>
        <dbReference type="Pfam" id="PF13382"/>
    </source>
</evidence>
<organism evidence="11 12">
    <name type="scientific">Enterocloster lavalensis</name>
    <dbReference type="NCBI Taxonomy" id="460384"/>
    <lineage>
        <taxon>Bacteria</taxon>
        <taxon>Bacillati</taxon>
        <taxon>Bacillota</taxon>
        <taxon>Clostridia</taxon>
        <taxon>Lachnospirales</taxon>
        <taxon>Lachnospiraceae</taxon>
        <taxon>Enterocloster</taxon>
    </lineage>
</organism>
<comment type="cofactor">
    <cofactor evidence="1 8">
        <name>Mn(2+)</name>
        <dbReference type="ChEBI" id="CHEBI:29035"/>
    </cofactor>
</comment>